<feature type="region of interest" description="Disordered" evidence="10">
    <location>
        <begin position="504"/>
        <end position="528"/>
    </location>
</feature>
<evidence type="ECO:0000256" key="6">
    <source>
        <dbReference type="ARBA" id="ARBA00038351"/>
    </source>
</evidence>
<evidence type="ECO:0000256" key="2">
    <source>
        <dbReference type="ARBA" id="ARBA00022473"/>
    </source>
</evidence>
<dbReference type="SMART" id="SM00389">
    <property type="entry name" value="HOX"/>
    <property type="match status" value="1"/>
</dbReference>
<evidence type="ECO:0000256" key="3">
    <source>
        <dbReference type="ARBA" id="ARBA00023125"/>
    </source>
</evidence>
<dbReference type="InterPro" id="IPR001356">
    <property type="entry name" value="HD"/>
</dbReference>
<keyword evidence="4 8" id="KW-0371">Homeobox</keyword>
<feature type="compositionally biased region" description="Low complexity" evidence="10">
    <location>
        <begin position="376"/>
        <end position="393"/>
    </location>
</feature>
<dbReference type="SUPFAM" id="SSF46689">
    <property type="entry name" value="Homeodomain-like"/>
    <property type="match status" value="1"/>
</dbReference>
<feature type="region of interest" description="Disordered" evidence="10">
    <location>
        <begin position="376"/>
        <end position="399"/>
    </location>
</feature>
<comment type="subcellular location">
    <subcellularLocation>
        <location evidence="1 8 9">Nucleus</location>
    </subcellularLocation>
</comment>
<feature type="compositionally biased region" description="Polar residues" evidence="10">
    <location>
        <begin position="178"/>
        <end position="190"/>
    </location>
</feature>
<dbReference type="PANTHER" id="PTHR24329">
    <property type="entry name" value="HOMEOBOX PROTEIN ARISTALESS"/>
    <property type="match status" value="1"/>
</dbReference>
<dbReference type="Gene3D" id="1.10.10.60">
    <property type="entry name" value="Homeodomain-like"/>
    <property type="match status" value="1"/>
</dbReference>
<dbReference type="AlphaFoldDB" id="A0A915EH96"/>
<evidence type="ECO:0000256" key="4">
    <source>
        <dbReference type="ARBA" id="ARBA00023155"/>
    </source>
</evidence>
<evidence type="ECO:0000256" key="8">
    <source>
        <dbReference type="PROSITE-ProRule" id="PRU00108"/>
    </source>
</evidence>
<keyword evidence="5 8" id="KW-0539">Nucleus</keyword>
<evidence type="ECO:0000313" key="12">
    <source>
        <dbReference type="Proteomes" id="UP000887574"/>
    </source>
</evidence>
<dbReference type="InterPro" id="IPR009057">
    <property type="entry name" value="Homeodomain-like_sf"/>
</dbReference>
<sequence length="528" mass="56748">MNMAQLLMMQQEQQKLIAHAHHNQASSPNPSSTDPQLFAFQQQFAAAQMAAIAAALSTSSPSVDHPSITTSTLQPFNSPVHLVQLILLIHIIHPSSPIVVKKSGLNDSNESSCTNGVAKGAGSMSSLTAGMIGTNGNMDAAKFLAAAHRNELIGAASRMSGATRSDEMDQEDGHEHNSTPSGSGSENSMNARHDGLSPDGKLSPALSGDESSKRGKQRRYRTTFSASQLDELEKTFGMTHYPDCFIREELAGRVRLSEARVQVWFQNRRAKYRKQERSNHPTLRQWPVCTPMLWLLMVLPSQLQQLLVEVRTLFGNGSAGQDFMASFAAAQQQAFAESIMSPFLTPQSGNSMASSTTPTSNSHANLGAATNLLELPTSSTRPSSAHSSVHSPTNHGQEVQHAACNISPKVSNASSHPGESLAANHPAALQVFMAAQQQQQNQQHLLAANTYIQQMLKQCATPPLDPFLCGLASGLETTTTTASGATDTNAGELNGLLNVLDKNRKEAEKNKEGDENAYSKSENKTKNN</sequence>
<dbReference type="FunFam" id="1.10.10.60:FF:000057">
    <property type="entry name" value="Short stature homeobox 2"/>
    <property type="match status" value="1"/>
</dbReference>
<dbReference type="InterPro" id="IPR050649">
    <property type="entry name" value="Paired_Homeobox_TFs"/>
</dbReference>
<dbReference type="Proteomes" id="UP000887574">
    <property type="component" value="Unplaced"/>
</dbReference>
<dbReference type="GO" id="GO:0000977">
    <property type="term" value="F:RNA polymerase II transcription regulatory region sequence-specific DNA binding"/>
    <property type="evidence" value="ECO:0007669"/>
    <property type="project" value="TreeGrafter"/>
</dbReference>
<keyword evidence="12" id="KW-1185">Reference proteome</keyword>
<feature type="compositionally biased region" description="Basic and acidic residues" evidence="10">
    <location>
        <begin position="504"/>
        <end position="514"/>
    </location>
</feature>
<dbReference type="InterPro" id="IPR017970">
    <property type="entry name" value="Homeobox_CS"/>
</dbReference>
<evidence type="ECO:0000256" key="9">
    <source>
        <dbReference type="RuleBase" id="RU000682"/>
    </source>
</evidence>
<evidence type="ECO:0000256" key="7">
    <source>
        <dbReference type="ARBA" id="ARBA00069290"/>
    </source>
</evidence>
<proteinExistence type="inferred from homology"/>
<dbReference type="WBParaSite" id="jg603">
    <property type="protein sequence ID" value="jg603"/>
    <property type="gene ID" value="jg603"/>
</dbReference>
<protein>
    <recommendedName>
        <fullName evidence="7">Homeobox protein unc-4</fullName>
    </recommendedName>
</protein>
<feature type="compositionally biased region" description="Basic and acidic residues" evidence="10">
    <location>
        <begin position="164"/>
        <end position="177"/>
    </location>
</feature>
<keyword evidence="2" id="KW-0217">Developmental protein</keyword>
<feature type="region of interest" description="Disordered" evidence="10">
    <location>
        <begin position="158"/>
        <end position="222"/>
    </location>
</feature>
<dbReference type="PROSITE" id="PS50071">
    <property type="entry name" value="HOMEOBOX_2"/>
    <property type="match status" value="1"/>
</dbReference>
<feature type="DNA-binding region" description="Homeobox" evidence="8">
    <location>
        <begin position="217"/>
        <end position="276"/>
    </location>
</feature>
<feature type="domain" description="Homeobox" evidence="11">
    <location>
        <begin position="215"/>
        <end position="275"/>
    </location>
</feature>
<evidence type="ECO:0000256" key="5">
    <source>
        <dbReference type="ARBA" id="ARBA00023242"/>
    </source>
</evidence>
<evidence type="ECO:0000259" key="11">
    <source>
        <dbReference type="PROSITE" id="PS50071"/>
    </source>
</evidence>
<dbReference type="CDD" id="cd00086">
    <property type="entry name" value="homeodomain"/>
    <property type="match status" value="1"/>
</dbReference>
<comment type="similarity">
    <text evidence="6">Belongs to the paired homeobox family. Unc-4 subfamily.</text>
</comment>
<dbReference type="GO" id="GO:0000981">
    <property type="term" value="F:DNA-binding transcription factor activity, RNA polymerase II-specific"/>
    <property type="evidence" value="ECO:0007669"/>
    <property type="project" value="InterPro"/>
</dbReference>
<evidence type="ECO:0000256" key="10">
    <source>
        <dbReference type="SAM" id="MobiDB-lite"/>
    </source>
</evidence>
<dbReference type="GO" id="GO:0005634">
    <property type="term" value="C:nucleus"/>
    <property type="evidence" value="ECO:0007669"/>
    <property type="project" value="UniProtKB-SubCell"/>
</dbReference>
<name>A0A915EH96_9BILA</name>
<accession>A0A915EH96</accession>
<dbReference type="Pfam" id="PF00046">
    <property type="entry name" value="Homeodomain"/>
    <property type="match status" value="1"/>
</dbReference>
<evidence type="ECO:0000313" key="13">
    <source>
        <dbReference type="WBParaSite" id="jg603"/>
    </source>
</evidence>
<dbReference type="PROSITE" id="PS00027">
    <property type="entry name" value="HOMEOBOX_1"/>
    <property type="match status" value="1"/>
</dbReference>
<keyword evidence="3 8" id="KW-0238">DNA-binding</keyword>
<organism evidence="12 13">
    <name type="scientific">Ditylenchus dipsaci</name>
    <dbReference type="NCBI Taxonomy" id="166011"/>
    <lineage>
        <taxon>Eukaryota</taxon>
        <taxon>Metazoa</taxon>
        <taxon>Ecdysozoa</taxon>
        <taxon>Nematoda</taxon>
        <taxon>Chromadorea</taxon>
        <taxon>Rhabditida</taxon>
        <taxon>Tylenchina</taxon>
        <taxon>Tylenchomorpha</taxon>
        <taxon>Sphaerularioidea</taxon>
        <taxon>Anguinidae</taxon>
        <taxon>Anguininae</taxon>
        <taxon>Ditylenchus</taxon>
    </lineage>
</organism>
<dbReference type="PANTHER" id="PTHR24329:SF543">
    <property type="entry name" value="FI01017P-RELATED"/>
    <property type="match status" value="1"/>
</dbReference>
<reference evidence="13" key="1">
    <citation type="submission" date="2022-11" db="UniProtKB">
        <authorList>
            <consortium name="WormBaseParasite"/>
        </authorList>
    </citation>
    <scope>IDENTIFICATION</scope>
</reference>
<evidence type="ECO:0000256" key="1">
    <source>
        <dbReference type="ARBA" id="ARBA00004123"/>
    </source>
</evidence>